<accession>A0A8J5IJ26</accession>
<evidence type="ECO:0000256" key="3">
    <source>
        <dbReference type="SAM" id="SignalP"/>
    </source>
</evidence>
<dbReference type="Pfam" id="PF25372">
    <property type="entry name" value="DUF7885"/>
    <property type="match status" value="1"/>
</dbReference>
<comment type="caution">
    <text evidence="5">The sequence shown here is derived from an EMBL/GenBank/DDBJ whole genome shotgun (WGS) entry which is preliminary data.</text>
</comment>
<proteinExistence type="predicted"/>
<sequence length="111" mass="12267">MVLRCHSLLSLSLSGCTHLSDDNIIDIVDSCAKIVKLELAFCRELTDSMLHAIAKHLSLEELNLSRCVRITDDGMLEIAGQSSVLRRLNTKSESNLSKTGRSFSHLRGRGN</sequence>
<dbReference type="Proteomes" id="UP000709295">
    <property type="component" value="Unassembled WGS sequence"/>
</dbReference>
<feature type="signal peptide" evidence="3">
    <location>
        <begin position="1"/>
        <end position="19"/>
    </location>
</feature>
<dbReference type="InterPro" id="IPR006553">
    <property type="entry name" value="Leu-rich_rpt_Cys-con_subtyp"/>
</dbReference>
<organism evidence="5 6">
    <name type="scientific">Phytophthora aleatoria</name>
    <dbReference type="NCBI Taxonomy" id="2496075"/>
    <lineage>
        <taxon>Eukaryota</taxon>
        <taxon>Sar</taxon>
        <taxon>Stramenopiles</taxon>
        <taxon>Oomycota</taxon>
        <taxon>Peronosporomycetes</taxon>
        <taxon>Peronosporales</taxon>
        <taxon>Peronosporaceae</taxon>
        <taxon>Phytophthora</taxon>
    </lineage>
</organism>
<dbReference type="InterPro" id="IPR050648">
    <property type="entry name" value="F-box_LRR-repeat"/>
</dbReference>
<dbReference type="PROSITE" id="PS51257">
    <property type="entry name" value="PROKAR_LIPOPROTEIN"/>
    <property type="match status" value="1"/>
</dbReference>
<name>A0A8J5IJ26_9STRA</name>
<reference evidence="5" key="1">
    <citation type="submission" date="2021-01" db="EMBL/GenBank/DDBJ databases">
        <title>Phytophthora aleatoria, a newly-described species from Pinus radiata is distinct from Phytophthora cactorum isolates based on comparative genomics.</title>
        <authorList>
            <person name="Mcdougal R."/>
            <person name="Panda P."/>
            <person name="Williams N."/>
            <person name="Studholme D.J."/>
        </authorList>
    </citation>
    <scope>NUCLEOTIDE SEQUENCE</scope>
    <source>
        <strain evidence="5">NZFS 4037</strain>
    </source>
</reference>
<keyword evidence="6" id="KW-1185">Reference proteome</keyword>
<dbReference type="SMART" id="SM00367">
    <property type="entry name" value="LRR_CC"/>
    <property type="match status" value="3"/>
</dbReference>
<protein>
    <recommendedName>
        <fullName evidence="4">F-box/LRR-repeat protein 15-like leucin rich repeat domain-containing protein</fullName>
    </recommendedName>
</protein>
<feature type="compositionally biased region" description="Polar residues" evidence="2">
    <location>
        <begin position="91"/>
        <end position="102"/>
    </location>
</feature>
<dbReference type="GO" id="GO:0005737">
    <property type="term" value="C:cytoplasm"/>
    <property type="evidence" value="ECO:0007669"/>
    <property type="project" value="TreeGrafter"/>
</dbReference>
<evidence type="ECO:0000256" key="1">
    <source>
        <dbReference type="ARBA" id="ARBA00022786"/>
    </source>
</evidence>
<dbReference type="PANTHER" id="PTHR13382:SF21">
    <property type="entry name" value="OS12G0601000 PROTEIN"/>
    <property type="match status" value="1"/>
</dbReference>
<dbReference type="PANTHER" id="PTHR13382">
    <property type="entry name" value="MITOCHONDRIAL ATP SYNTHASE COUPLING FACTOR B"/>
    <property type="match status" value="1"/>
</dbReference>
<feature type="chain" id="PRO_5035187369" description="F-box/LRR-repeat protein 15-like leucin rich repeat domain-containing protein" evidence="3">
    <location>
        <begin position="20"/>
        <end position="111"/>
    </location>
</feature>
<evidence type="ECO:0000313" key="6">
    <source>
        <dbReference type="Proteomes" id="UP000709295"/>
    </source>
</evidence>
<keyword evidence="3" id="KW-0732">Signal</keyword>
<gene>
    <name evidence="5" type="ORF">JG688_00013311</name>
</gene>
<dbReference type="AlphaFoldDB" id="A0A8J5IJ26"/>
<evidence type="ECO:0000256" key="2">
    <source>
        <dbReference type="SAM" id="MobiDB-lite"/>
    </source>
</evidence>
<keyword evidence="1" id="KW-0833">Ubl conjugation pathway</keyword>
<dbReference type="EMBL" id="JAENGY010001117">
    <property type="protein sequence ID" value="KAG6952381.1"/>
    <property type="molecule type" value="Genomic_DNA"/>
</dbReference>
<evidence type="ECO:0000259" key="4">
    <source>
        <dbReference type="Pfam" id="PF25372"/>
    </source>
</evidence>
<dbReference type="InterPro" id="IPR057207">
    <property type="entry name" value="FBXL15_LRR"/>
</dbReference>
<feature type="domain" description="F-box/LRR-repeat protein 15-like leucin rich repeat" evidence="4">
    <location>
        <begin position="4"/>
        <end position="88"/>
    </location>
</feature>
<evidence type="ECO:0000313" key="5">
    <source>
        <dbReference type="EMBL" id="KAG6952381.1"/>
    </source>
</evidence>
<feature type="region of interest" description="Disordered" evidence="2">
    <location>
        <begin position="90"/>
        <end position="111"/>
    </location>
</feature>